<name>A0ABS4GT67_9BACL</name>
<evidence type="ECO:0000313" key="1">
    <source>
        <dbReference type="EMBL" id="MBP1933449.1"/>
    </source>
</evidence>
<reference evidence="1 2" key="1">
    <citation type="submission" date="2021-03" db="EMBL/GenBank/DDBJ databases">
        <title>Genomic Encyclopedia of Type Strains, Phase IV (KMG-IV): sequencing the most valuable type-strain genomes for metagenomic binning, comparative biology and taxonomic classification.</title>
        <authorList>
            <person name="Goeker M."/>
        </authorList>
    </citation>
    <scope>NUCLEOTIDE SEQUENCE [LARGE SCALE GENOMIC DNA]</scope>
    <source>
        <strain evidence="1 2">DSM 24738</strain>
    </source>
</reference>
<accession>A0ABS4GT67</accession>
<evidence type="ECO:0000313" key="2">
    <source>
        <dbReference type="Proteomes" id="UP001519343"/>
    </source>
</evidence>
<proteinExistence type="predicted"/>
<comment type="caution">
    <text evidence="1">The sequence shown here is derived from an EMBL/GenBank/DDBJ whole genome shotgun (WGS) entry which is preliminary data.</text>
</comment>
<keyword evidence="2" id="KW-1185">Reference proteome</keyword>
<sequence>MDKRKVIEAYYRGLLTTDECAQVLGTNQEQIAEMLIDSKPEISLGRGFSAYQTEQA</sequence>
<protein>
    <submittedName>
        <fullName evidence="1">Uncharacterized protein</fullName>
    </submittedName>
</protein>
<dbReference type="Proteomes" id="UP001519343">
    <property type="component" value="Unassembled WGS sequence"/>
</dbReference>
<dbReference type="EMBL" id="JAGGKT010000011">
    <property type="protein sequence ID" value="MBP1933449.1"/>
    <property type="molecule type" value="Genomic_DNA"/>
</dbReference>
<organism evidence="1 2">
    <name type="scientific">Ammoniphilus resinae</name>
    <dbReference type="NCBI Taxonomy" id="861532"/>
    <lineage>
        <taxon>Bacteria</taxon>
        <taxon>Bacillati</taxon>
        <taxon>Bacillota</taxon>
        <taxon>Bacilli</taxon>
        <taxon>Bacillales</taxon>
        <taxon>Paenibacillaceae</taxon>
        <taxon>Aneurinibacillus group</taxon>
        <taxon>Ammoniphilus</taxon>
    </lineage>
</organism>
<dbReference type="RefSeq" id="WP_209811464.1">
    <property type="nucleotide sequence ID" value="NZ_JAGGKT010000011.1"/>
</dbReference>
<gene>
    <name evidence="1" type="ORF">J2Z37_003462</name>
</gene>